<feature type="transmembrane region" description="Helical" evidence="2">
    <location>
        <begin position="54"/>
        <end position="72"/>
    </location>
</feature>
<dbReference type="Proteomes" id="UP000821866">
    <property type="component" value="Chromosome 9"/>
</dbReference>
<evidence type="ECO:0000313" key="3">
    <source>
        <dbReference type="EMBL" id="KAH8009562.1"/>
    </source>
</evidence>
<evidence type="ECO:0000256" key="2">
    <source>
        <dbReference type="SAM" id="Phobius"/>
    </source>
</evidence>
<gene>
    <name evidence="3" type="ORF">HPB51_018255</name>
</gene>
<comment type="caution">
    <text evidence="3">The sequence shown here is derived from an EMBL/GenBank/DDBJ whole genome shotgun (WGS) entry which is preliminary data.</text>
</comment>
<dbReference type="EMBL" id="JABSTU010000011">
    <property type="protein sequence ID" value="KAH8009562.1"/>
    <property type="molecule type" value="Genomic_DNA"/>
</dbReference>
<keyword evidence="4" id="KW-1185">Reference proteome</keyword>
<keyword evidence="2" id="KW-0472">Membrane</keyword>
<dbReference type="AlphaFoldDB" id="A0A9J6D696"/>
<reference evidence="3" key="1">
    <citation type="journal article" date="2020" name="Cell">
        <title>Large-Scale Comparative Analyses of Tick Genomes Elucidate Their Genetic Diversity and Vector Capacities.</title>
        <authorList>
            <consortium name="Tick Genome and Microbiome Consortium (TIGMIC)"/>
            <person name="Jia N."/>
            <person name="Wang J."/>
            <person name="Shi W."/>
            <person name="Du L."/>
            <person name="Sun Y."/>
            <person name="Zhan W."/>
            <person name="Jiang J.F."/>
            <person name="Wang Q."/>
            <person name="Zhang B."/>
            <person name="Ji P."/>
            <person name="Bell-Sakyi L."/>
            <person name="Cui X.M."/>
            <person name="Yuan T.T."/>
            <person name="Jiang B.G."/>
            <person name="Yang W.F."/>
            <person name="Lam T.T."/>
            <person name="Chang Q.C."/>
            <person name="Ding S.J."/>
            <person name="Wang X.J."/>
            <person name="Zhu J.G."/>
            <person name="Ruan X.D."/>
            <person name="Zhao L."/>
            <person name="Wei J.T."/>
            <person name="Ye R.Z."/>
            <person name="Que T.C."/>
            <person name="Du C.H."/>
            <person name="Zhou Y.H."/>
            <person name="Cheng J.X."/>
            <person name="Dai P.F."/>
            <person name="Guo W.B."/>
            <person name="Han X.H."/>
            <person name="Huang E.J."/>
            <person name="Li L.F."/>
            <person name="Wei W."/>
            <person name="Gao Y.C."/>
            <person name="Liu J.Z."/>
            <person name="Shao H.Z."/>
            <person name="Wang X."/>
            <person name="Wang C.C."/>
            <person name="Yang T.C."/>
            <person name="Huo Q.B."/>
            <person name="Li W."/>
            <person name="Chen H.Y."/>
            <person name="Chen S.E."/>
            <person name="Zhou L.G."/>
            <person name="Ni X.B."/>
            <person name="Tian J.H."/>
            <person name="Sheng Y."/>
            <person name="Liu T."/>
            <person name="Pan Y.S."/>
            <person name="Xia L.Y."/>
            <person name="Li J."/>
            <person name="Zhao F."/>
            <person name="Cao W.C."/>
        </authorList>
    </citation>
    <scope>NUCLEOTIDE SEQUENCE</scope>
    <source>
        <strain evidence="3">Rmic-2018</strain>
    </source>
</reference>
<organism evidence="3 4">
    <name type="scientific">Rhipicephalus microplus</name>
    <name type="common">Cattle tick</name>
    <name type="synonym">Boophilus microplus</name>
    <dbReference type="NCBI Taxonomy" id="6941"/>
    <lineage>
        <taxon>Eukaryota</taxon>
        <taxon>Metazoa</taxon>
        <taxon>Ecdysozoa</taxon>
        <taxon>Arthropoda</taxon>
        <taxon>Chelicerata</taxon>
        <taxon>Arachnida</taxon>
        <taxon>Acari</taxon>
        <taxon>Parasitiformes</taxon>
        <taxon>Ixodida</taxon>
        <taxon>Ixodoidea</taxon>
        <taxon>Ixodidae</taxon>
        <taxon>Rhipicephalinae</taxon>
        <taxon>Rhipicephalus</taxon>
        <taxon>Boophilus</taxon>
    </lineage>
</organism>
<feature type="region of interest" description="Disordered" evidence="1">
    <location>
        <begin position="145"/>
        <end position="166"/>
    </location>
</feature>
<protein>
    <submittedName>
        <fullName evidence="3">Uncharacterized protein</fullName>
    </submittedName>
</protein>
<sequence length="166" mass="17802">METTCASKGPSRRACTCCQTSREIHAGSAVSLRAKTMGEGCMLLRSSSNSEPPLAVLLLIVVFGTVVAQWWAGQAACSVKAHFIYRPPLVTLKRDRGAKSSTVRHVRYRDYARRYCARLVCLAGARQLSAPHINRVLVLSTEAGVSDSTSSCPTFSPSNGSGSSHT</sequence>
<evidence type="ECO:0000256" key="1">
    <source>
        <dbReference type="SAM" id="MobiDB-lite"/>
    </source>
</evidence>
<keyword evidence="2" id="KW-0812">Transmembrane</keyword>
<name>A0A9J6D696_RHIMP</name>
<proteinExistence type="predicted"/>
<keyword evidence="2" id="KW-1133">Transmembrane helix</keyword>
<accession>A0A9J6D696</accession>
<feature type="compositionally biased region" description="Polar residues" evidence="1">
    <location>
        <begin position="146"/>
        <end position="166"/>
    </location>
</feature>
<evidence type="ECO:0000313" key="4">
    <source>
        <dbReference type="Proteomes" id="UP000821866"/>
    </source>
</evidence>
<reference evidence="3" key="2">
    <citation type="submission" date="2021-09" db="EMBL/GenBank/DDBJ databases">
        <authorList>
            <person name="Jia N."/>
            <person name="Wang J."/>
            <person name="Shi W."/>
            <person name="Du L."/>
            <person name="Sun Y."/>
            <person name="Zhan W."/>
            <person name="Jiang J."/>
            <person name="Wang Q."/>
            <person name="Zhang B."/>
            <person name="Ji P."/>
            <person name="Sakyi L.B."/>
            <person name="Cui X."/>
            <person name="Yuan T."/>
            <person name="Jiang B."/>
            <person name="Yang W."/>
            <person name="Lam T.T.-Y."/>
            <person name="Chang Q."/>
            <person name="Ding S."/>
            <person name="Wang X."/>
            <person name="Zhu J."/>
            <person name="Ruan X."/>
            <person name="Zhao L."/>
            <person name="Wei J."/>
            <person name="Que T."/>
            <person name="Du C."/>
            <person name="Cheng J."/>
            <person name="Dai P."/>
            <person name="Han X."/>
            <person name="Huang E."/>
            <person name="Gao Y."/>
            <person name="Liu J."/>
            <person name="Shao H."/>
            <person name="Ye R."/>
            <person name="Li L."/>
            <person name="Wei W."/>
            <person name="Wang X."/>
            <person name="Wang C."/>
            <person name="Huo Q."/>
            <person name="Li W."/>
            <person name="Guo W."/>
            <person name="Chen H."/>
            <person name="Chen S."/>
            <person name="Zhou L."/>
            <person name="Zhou L."/>
            <person name="Ni X."/>
            <person name="Tian J."/>
            <person name="Zhou Y."/>
            <person name="Sheng Y."/>
            <person name="Liu T."/>
            <person name="Pan Y."/>
            <person name="Xia L."/>
            <person name="Li J."/>
            <person name="Zhao F."/>
            <person name="Cao W."/>
        </authorList>
    </citation>
    <scope>NUCLEOTIDE SEQUENCE</scope>
    <source>
        <strain evidence="3">Rmic-2018</strain>
        <tissue evidence="3">Larvae</tissue>
    </source>
</reference>